<gene>
    <name evidence="1" type="ORF">BLL42_01275</name>
</gene>
<protein>
    <submittedName>
        <fullName evidence="1">Uncharacterized protein</fullName>
    </submittedName>
</protein>
<dbReference type="RefSeq" id="WP_071550429.1">
    <property type="nucleotide sequence ID" value="NZ_CP017886.1"/>
</dbReference>
<reference evidence="2" key="1">
    <citation type="submission" date="2016-10" db="EMBL/GenBank/DDBJ databases">
        <title>Pseudomonas frederiksbergensis ERGS4:02 complete genome.</title>
        <authorList>
            <person name="Kumar R."/>
            <person name="Acharya V."/>
            <person name="Singh D."/>
        </authorList>
    </citation>
    <scope>NUCLEOTIDE SEQUENCE [LARGE SCALE GENOMIC DNA]</scope>
    <source>
        <strain evidence="2">ERGS4:02</strain>
    </source>
</reference>
<evidence type="ECO:0000313" key="2">
    <source>
        <dbReference type="Proteomes" id="UP000182567"/>
    </source>
</evidence>
<name>A0A1J0EET4_9PSED</name>
<proteinExistence type="predicted"/>
<accession>A0A1J0EET4</accession>
<dbReference type="GeneID" id="46906835"/>
<organism evidence="1 2">
    <name type="scientific">Pseudomonas frederiksbergensis</name>
    <dbReference type="NCBI Taxonomy" id="104087"/>
    <lineage>
        <taxon>Bacteria</taxon>
        <taxon>Pseudomonadati</taxon>
        <taxon>Pseudomonadota</taxon>
        <taxon>Gammaproteobacteria</taxon>
        <taxon>Pseudomonadales</taxon>
        <taxon>Pseudomonadaceae</taxon>
        <taxon>Pseudomonas</taxon>
    </lineage>
</organism>
<dbReference type="Proteomes" id="UP000182567">
    <property type="component" value="Chromosome"/>
</dbReference>
<dbReference type="AlphaFoldDB" id="A0A1J0EET4"/>
<dbReference type="EMBL" id="CP017886">
    <property type="protein sequence ID" value="APC14435.1"/>
    <property type="molecule type" value="Genomic_DNA"/>
</dbReference>
<evidence type="ECO:0000313" key="1">
    <source>
        <dbReference type="EMBL" id="APC14435.1"/>
    </source>
</evidence>
<sequence length="245" mass="26716">MPIEPDRLYHDLGYLIAEMPDMATHQWQTAEGQRWLGRASALLEQSGSIMDAATFNAATERLSSNALIPGHPEAVQLMTTVLYRALARAELQASPSTRGAFIPVGETFSAFTAISKILTEARNTVMFVDPYADANLLTDFAVLVPEGVTILILADTSGRKAALAPAVRHWAQQYSSARPLEARLAPDRSLHDRLIIVDELESWSLGQSFNALAARAPTSLVRADSETAQLKIQAHSLIWQTAVPI</sequence>
<dbReference type="OrthoDB" id="7572623at2"/>